<proteinExistence type="predicted"/>
<dbReference type="RefSeq" id="XP_033571916.1">
    <property type="nucleotide sequence ID" value="XM_033728434.1"/>
</dbReference>
<evidence type="ECO:0000313" key="2">
    <source>
        <dbReference type="Proteomes" id="UP000504636"/>
    </source>
</evidence>
<dbReference type="GO" id="GO:0016279">
    <property type="term" value="F:protein-lysine N-methyltransferase activity"/>
    <property type="evidence" value="ECO:0007669"/>
    <property type="project" value="TreeGrafter"/>
</dbReference>
<dbReference type="Proteomes" id="UP000504636">
    <property type="component" value="Unplaced"/>
</dbReference>
<dbReference type="InterPro" id="IPR050600">
    <property type="entry name" value="SETD3_SETD6_MTase"/>
</dbReference>
<reference evidence="3" key="3">
    <citation type="submission" date="2025-04" db="UniProtKB">
        <authorList>
            <consortium name="RefSeq"/>
        </authorList>
    </citation>
    <scope>IDENTIFICATION</scope>
    <source>
        <strain evidence="3">CBS 304.34</strain>
    </source>
</reference>
<sequence>MEPISKVDELTQWFGENGGHLNEEMEMLHNLEYGYHYVAKSRPVNLKETVCSCPSSLTLSHLNVIPASLTGIHDNPLWFNDEELAYLKGTNLLSNGVPREQTSIGFREGIYKEQWKLGIAELENASDPTEEFTWDLFLWAATIFSSRSFTSDLFTTSGNTNASFPILYPVLDIFNHRIGAKVGWQFDNGNFSLYLEENVEQSQQIFNNYSPKGNEDLLMGFGFCIPDNPYDQLVVRLGQVQPEIHRKLHDGIPSHWRSETWEPRESVFHLQNTSSHTDGSSSMYGVPKLNCLRGIPPELAKSVYIIILAHTEDAVFEEELANEKQIWASIIDLLLSKMEATLREITRWNGELADFHSG</sequence>
<reference evidence="1 3" key="1">
    <citation type="journal article" date="2020" name="Stud. Mycol.">
        <title>101 Dothideomycetes genomes: a test case for predicting lifestyles and emergence of pathogens.</title>
        <authorList>
            <person name="Haridas S."/>
            <person name="Albert R."/>
            <person name="Binder M."/>
            <person name="Bloem J."/>
            <person name="Labutti K."/>
            <person name="Salamov A."/>
            <person name="Andreopoulos B."/>
            <person name="Baker S."/>
            <person name="Barry K."/>
            <person name="Bills G."/>
            <person name="Bluhm B."/>
            <person name="Cannon C."/>
            <person name="Castanera R."/>
            <person name="Culley D."/>
            <person name="Daum C."/>
            <person name="Ezra D."/>
            <person name="Gonzalez J."/>
            <person name="Henrissat B."/>
            <person name="Kuo A."/>
            <person name="Liang C."/>
            <person name="Lipzen A."/>
            <person name="Lutzoni F."/>
            <person name="Magnuson J."/>
            <person name="Mondo S."/>
            <person name="Nolan M."/>
            <person name="Ohm R."/>
            <person name="Pangilinan J."/>
            <person name="Park H.-J."/>
            <person name="Ramirez L."/>
            <person name="Alfaro M."/>
            <person name="Sun H."/>
            <person name="Tritt A."/>
            <person name="Yoshinaga Y."/>
            <person name="Zwiers L.-H."/>
            <person name="Turgeon B."/>
            <person name="Goodwin S."/>
            <person name="Spatafora J."/>
            <person name="Crous P."/>
            <person name="Grigoriev I."/>
        </authorList>
    </citation>
    <scope>NUCLEOTIDE SEQUENCE</scope>
    <source>
        <strain evidence="1 3">CBS 304.34</strain>
    </source>
</reference>
<protein>
    <submittedName>
        <fullName evidence="1 3">SET domain-containing protein</fullName>
    </submittedName>
</protein>
<dbReference type="Gene3D" id="3.90.1410.10">
    <property type="entry name" value="set domain protein methyltransferase, domain 1"/>
    <property type="match status" value="1"/>
</dbReference>
<name>A0A6A6Y811_9PEZI</name>
<keyword evidence="2" id="KW-1185">Reference proteome</keyword>
<dbReference type="AlphaFoldDB" id="A0A6A6Y811"/>
<dbReference type="InterPro" id="IPR046341">
    <property type="entry name" value="SET_dom_sf"/>
</dbReference>
<dbReference type="GO" id="GO:0005634">
    <property type="term" value="C:nucleus"/>
    <property type="evidence" value="ECO:0007669"/>
    <property type="project" value="TreeGrafter"/>
</dbReference>
<dbReference type="SUPFAM" id="SSF82199">
    <property type="entry name" value="SET domain"/>
    <property type="match status" value="1"/>
</dbReference>
<dbReference type="EMBL" id="MU003711">
    <property type="protein sequence ID" value="KAF2804952.1"/>
    <property type="molecule type" value="Genomic_DNA"/>
</dbReference>
<organism evidence="1">
    <name type="scientific">Mytilinidion resinicola</name>
    <dbReference type="NCBI Taxonomy" id="574789"/>
    <lineage>
        <taxon>Eukaryota</taxon>
        <taxon>Fungi</taxon>
        <taxon>Dikarya</taxon>
        <taxon>Ascomycota</taxon>
        <taxon>Pezizomycotina</taxon>
        <taxon>Dothideomycetes</taxon>
        <taxon>Pleosporomycetidae</taxon>
        <taxon>Mytilinidiales</taxon>
        <taxon>Mytilinidiaceae</taxon>
        <taxon>Mytilinidion</taxon>
    </lineage>
</organism>
<dbReference type="PANTHER" id="PTHR13271:SF147">
    <property type="entry name" value="PROTEIN-LYSINE N-METHYLTRANSFERASE EFM1-RELATED"/>
    <property type="match status" value="1"/>
</dbReference>
<gene>
    <name evidence="1 3" type="ORF">BDZ99DRAFT_575132</name>
</gene>
<evidence type="ECO:0000313" key="1">
    <source>
        <dbReference type="EMBL" id="KAF2804952.1"/>
    </source>
</evidence>
<accession>A0A6A6Y811</accession>
<dbReference type="OrthoDB" id="42889at2759"/>
<dbReference type="PANTHER" id="PTHR13271">
    <property type="entry name" value="UNCHARACTERIZED PUTATIVE METHYLTRANSFERASE"/>
    <property type="match status" value="1"/>
</dbReference>
<reference evidence="3" key="2">
    <citation type="submission" date="2020-04" db="EMBL/GenBank/DDBJ databases">
        <authorList>
            <consortium name="NCBI Genome Project"/>
        </authorList>
    </citation>
    <scope>NUCLEOTIDE SEQUENCE</scope>
    <source>
        <strain evidence="3">CBS 304.34</strain>
    </source>
</reference>
<evidence type="ECO:0000313" key="3">
    <source>
        <dbReference type="RefSeq" id="XP_033571916.1"/>
    </source>
</evidence>
<dbReference type="GeneID" id="54469327"/>